<comment type="caution">
    <text evidence="1">The sequence shown here is derived from an EMBL/GenBank/DDBJ whole genome shotgun (WGS) entry which is preliminary data.</text>
</comment>
<evidence type="ECO:0000313" key="1">
    <source>
        <dbReference type="EMBL" id="KKN07725.1"/>
    </source>
</evidence>
<organism evidence="1">
    <name type="scientific">marine sediment metagenome</name>
    <dbReference type="NCBI Taxonomy" id="412755"/>
    <lineage>
        <taxon>unclassified sequences</taxon>
        <taxon>metagenomes</taxon>
        <taxon>ecological metagenomes</taxon>
    </lineage>
</organism>
<sequence>MKAVYIPVAVCNFDDVILGAFGTQVDADKIARKVARKPDLRFTKSHQATDTEFLWCRTYRCMGEHVEQVGEDFEPGGKRAKKQKERTK</sequence>
<reference evidence="1" key="1">
    <citation type="journal article" date="2015" name="Nature">
        <title>Complex archaea that bridge the gap between prokaryotes and eukaryotes.</title>
        <authorList>
            <person name="Spang A."/>
            <person name="Saw J.H."/>
            <person name="Jorgensen S.L."/>
            <person name="Zaremba-Niedzwiedzka K."/>
            <person name="Martijn J."/>
            <person name="Lind A.E."/>
            <person name="van Eijk R."/>
            <person name="Schleper C."/>
            <person name="Guy L."/>
            <person name="Ettema T.J."/>
        </authorList>
    </citation>
    <scope>NUCLEOTIDE SEQUENCE</scope>
</reference>
<accession>A0A0F9MK32</accession>
<dbReference type="AlphaFoldDB" id="A0A0F9MK32"/>
<gene>
    <name evidence="1" type="ORF">LCGC14_1064030</name>
</gene>
<name>A0A0F9MK32_9ZZZZ</name>
<protein>
    <submittedName>
        <fullName evidence="1">Uncharacterized protein</fullName>
    </submittedName>
</protein>
<proteinExistence type="predicted"/>
<dbReference type="EMBL" id="LAZR01004536">
    <property type="protein sequence ID" value="KKN07725.1"/>
    <property type="molecule type" value="Genomic_DNA"/>
</dbReference>